<dbReference type="Gene3D" id="3.40.50.300">
    <property type="entry name" value="P-loop containing nucleotide triphosphate hydrolases"/>
    <property type="match status" value="2"/>
</dbReference>
<dbReference type="PANTHER" id="PTHR13710:SF84">
    <property type="entry name" value="ATP-DEPENDENT DNA HELICASE RECS-RELATED"/>
    <property type="match status" value="1"/>
</dbReference>
<evidence type="ECO:0000256" key="2">
    <source>
        <dbReference type="ARBA" id="ARBA00022801"/>
    </source>
</evidence>
<reference evidence="9" key="1">
    <citation type="submission" date="2015-07" db="EMBL/GenBank/DDBJ databases">
        <title>Fjat-10036 dsm4.</title>
        <authorList>
            <person name="Liu B."/>
            <person name="Wang J."/>
            <person name="Zhu Y."/>
            <person name="Liu G."/>
            <person name="Chen Q."/>
            <person name="Chen Z."/>
            <person name="Lan J."/>
            <person name="Che J."/>
            <person name="Ge C."/>
            <person name="Shi H."/>
            <person name="Pan Z."/>
            <person name="Liu X."/>
        </authorList>
    </citation>
    <scope>NUCLEOTIDE SEQUENCE [LARGE SCALE GENOMIC DNA]</scope>
    <source>
        <strain evidence="9">DSM 4</strain>
    </source>
</reference>
<evidence type="ECO:0000313" key="9">
    <source>
        <dbReference type="Proteomes" id="UP000037109"/>
    </source>
</evidence>
<dbReference type="GO" id="GO:0043590">
    <property type="term" value="C:bacterial nucleoid"/>
    <property type="evidence" value="ECO:0007669"/>
    <property type="project" value="TreeGrafter"/>
</dbReference>
<dbReference type="OrthoDB" id="9763310at2"/>
<dbReference type="GO" id="GO:0009378">
    <property type="term" value="F:four-way junction helicase activity"/>
    <property type="evidence" value="ECO:0007669"/>
    <property type="project" value="TreeGrafter"/>
</dbReference>
<dbReference type="GO" id="GO:0043138">
    <property type="term" value="F:3'-5' DNA helicase activity"/>
    <property type="evidence" value="ECO:0007669"/>
    <property type="project" value="TreeGrafter"/>
</dbReference>
<protein>
    <submittedName>
        <fullName evidence="8">ATP-dependent DNA helicase</fullName>
    </submittedName>
</protein>
<keyword evidence="2" id="KW-0378">Hydrolase</keyword>
<dbReference type="GO" id="GO:0016787">
    <property type="term" value="F:hydrolase activity"/>
    <property type="evidence" value="ECO:0007669"/>
    <property type="project" value="UniProtKB-KW"/>
</dbReference>
<dbReference type="Proteomes" id="UP000037109">
    <property type="component" value="Unassembled WGS sequence"/>
</dbReference>
<keyword evidence="5" id="KW-0238">DNA-binding</keyword>
<name>A0A0M0GCP4_SPOGL</name>
<dbReference type="PROSITE" id="PS51194">
    <property type="entry name" value="HELICASE_CTER"/>
    <property type="match status" value="1"/>
</dbReference>
<evidence type="ECO:0000256" key="4">
    <source>
        <dbReference type="ARBA" id="ARBA00022840"/>
    </source>
</evidence>
<evidence type="ECO:0000259" key="7">
    <source>
        <dbReference type="PROSITE" id="PS51194"/>
    </source>
</evidence>
<feature type="domain" description="Helicase ATP-binding" evidence="6">
    <location>
        <begin position="24"/>
        <end position="191"/>
    </location>
</feature>
<dbReference type="PANTHER" id="PTHR13710">
    <property type="entry name" value="DNA HELICASE RECQ FAMILY MEMBER"/>
    <property type="match status" value="1"/>
</dbReference>
<evidence type="ECO:0000259" key="6">
    <source>
        <dbReference type="PROSITE" id="PS51192"/>
    </source>
</evidence>
<dbReference type="AlphaFoldDB" id="A0A0M0GCP4"/>
<dbReference type="NCBIfam" id="TIGR00614">
    <property type="entry name" value="recQ_fam"/>
    <property type="match status" value="1"/>
</dbReference>
<dbReference type="InterPro" id="IPR014001">
    <property type="entry name" value="Helicase_ATP-bd"/>
</dbReference>
<dbReference type="STRING" id="1459.AF332_10465"/>
<dbReference type="InterPro" id="IPR001650">
    <property type="entry name" value="Helicase_C-like"/>
</dbReference>
<dbReference type="GO" id="GO:0005737">
    <property type="term" value="C:cytoplasm"/>
    <property type="evidence" value="ECO:0007669"/>
    <property type="project" value="TreeGrafter"/>
</dbReference>
<sequence length="499" mass="57327">MRLEAILQKKFGYLAFRPGQKEIIESVLAGRDTVAMLPTGTGKSLCYQLPGYMIEGQVIIISPLLSLMQDQAEQLMLNGEKKVIAFNSFLTRAEKKQALNQLNKYKFIFVSPEMLYFESVLSQLAKLSIALFVVDEAHCISQWGYDFRPDYLKLGEARKRIGNPLTLALTATATSEVKADIKKSLDIMDCSEIIYSVDRPNIALSVEKLDNFREKTDRLLELADSLEGPGIIYFSSKKMAEQTADLLRDKGAKRVMAYHGGMDQESRILVQQQYIHGQLDLICATSAFGMGINKDNIRYVIHFHMPLQIESYLQEIGRAGRDGNQSIAIMLYAPGDEQLPIQLAESELPDKAQIDWIEKWIKENPNAILNISQFEAQIKQLSGLTDVQWRIFNDFFERKSKSGLDYRRILQEMKGYYEGRIKFKRESIEEVYKWIHLKTCRREHILSHFNEKKSVSIHFCCDSCGLELKDFPKNTNSDNQEEPLYDWKSHLEFLLIPSE</sequence>
<dbReference type="FunFam" id="3.40.50.300:FF:001363">
    <property type="entry name" value="ATP-dependent DNA helicase RecQ"/>
    <property type="match status" value="1"/>
</dbReference>
<dbReference type="Pfam" id="PF00271">
    <property type="entry name" value="Helicase_C"/>
    <property type="match status" value="1"/>
</dbReference>
<dbReference type="InterPro" id="IPR027417">
    <property type="entry name" value="P-loop_NTPase"/>
</dbReference>
<dbReference type="EMBL" id="LGUF01000007">
    <property type="protein sequence ID" value="KON87196.1"/>
    <property type="molecule type" value="Genomic_DNA"/>
</dbReference>
<dbReference type="InterPro" id="IPR002464">
    <property type="entry name" value="DNA/RNA_helicase_DEAH_CS"/>
</dbReference>
<dbReference type="PROSITE" id="PS00690">
    <property type="entry name" value="DEAH_ATP_HELICASE"/>
    <property type="match status" value="1"/>
</dbReference>
<keyword evidence="3 8" id="KW-0347">Helicase</keyword>
<proteinExistence type="predicted"/>
<dbReference type="RefSeq" id="WP_053434542.1">
    <property type="nucleotide sequence ID" value="NZ_LGUF01000007.1"/>
</dbReference>
<organism evidence="8 9">
    <name type="scientific">Sporosarcina globispora</name>
    <name type="common">Bacillus globisporus</name>
    <dbReference type="NCBI Taxonomy" id="1459"/>
    <lineage>
        <taxon>Bacteria</taxon>
        <taxon>Bacillati</taxon>
        <taxon>Bacillota</taxon>
        <taxon>Bacilli</taxon>
        <taxon>Bacillales</taxon>
        <taxon>Caryophanaceae</taxon>
        <taxon>Sporosarcina</taxon>
    </lineage>
</organism>
<keyword evidence="1" id="KW-0547">Nucleotide-binding</keyword>
<dbReference type="Pfam" id="PF00270">
    <property type="entry name" value="DEAD"/>
    <property type="match status" value="1"/>
</dbReference>
<dbReference type="InterPro" id="IPR011545">
    <property type="entry name" value="DEAD/DEAH_box_helicase_dom"/>
</dbReference>
<dbReference type="GO" id="GO:0006281">
    <property type="term" value="P:DNA repair"/>
    <property type="evidence" value="ECO:0007669"/>
    <property type="project" value="TreeGrafter"/>
</dbReference>
<evidence type="ECO:0000256" key="1">
    <source>
        <dbReference type="ARBA" id="ARBA00022741"/>
    </source>
</evidence>
<dbReference type="GO" id="GO:0005524">
    <property type="term" value="F:ATP binding"/>
    <property type="evidence" value="ECO:0007669"/>
    <property type="project" value="UniProtKB-KW"/>
</dbReference>
<dbReference type="SMART" id="SM00487">
    <property type="entry name" value="DEXDc"/>
    <property type="match status" value="1"/>
</dbReference>
<keyword evidence="4" id="KW-0067">ATP-binding</keyword>
<accession>A0A0M0GCP4</accession>
<keyword evidence="9" id="KW-1185">Reference proteome</keyword>
<dbReference type="GO" id="GO:0006310">
    <property type="term" value="P:DNA recombination"/>
    <property type="evidence" value="ECO:0007669"/>
    <property type="project" value="InterPro"/>
</dbReference>
<evidence type="ECO:0000313" key="8">
    <source>
        <dbReference type="EMBL" id="KON87196.1"/>
    </source>
</evidence>
<dbReference type="GO" id="GO:0003677">
    <property type="term" value="F:DNA binding"/>
    <property type="evidence" value="ECO:0007669"/>
    <property type="project" value="UniProtKB-KW"/>
</dbReference>
<dbReference type="CDD" id="cd17920">
    <property type="entry name" value="DEXHc_RecQ"/>
    <property type="match status" value="1"/>
</dbReference>
<dbReference type="GO" id="GO:0030894">
    <property type="term" value="C:replisome"/>
    <property type="evidence" value="ECO:0007669"/>
    <property type="project" value="TreeGrafter"/>
</dbReference>
<dbReference type="SMART" id="SM00490">
    <property type="entry name" value="HELICc"/>
    <property type="match status" value="1"/>
</dbReference>
<gene>
    <name evidence="8" type="ORF">AF332_10465</name>
</gene>
<evidence type="ECO:0000256" key="3">
    <source>
        <dbReference type="ARBA" id="ARBA00022806"/>
    </source>
</evidence>
<dbReference type="PATRIC" id="fig|1459.3.peg.2229"/>
<dbReference type="InterPro" id="IPR004589">
    <property type="entry name" value="DNA_helicase_ATP-dep_RecQ"/>
</dbReference>
<comment type="caution">
    <text evidence="8">The sequence shown here is derived from an EMBL/GenBank/DDBJ whole genome shotgun (WGS) entry which is preliminary data.</text>
</comment>
<feature type="domain" description="Helicase C-terminal" evidence="7">
    <location>
        <begin position="218"/>
        <end position="372"/>
    </location>
</feature>
<dbReference type="SUPFAM" id="SSF52540">
    <property type="entry name" value="P-loop containing nucleoside triphosphate hydrolases"/>
    <property type="match status" value="1"/>
</dbReference>
<evidence type="ECO:0000256" key="5">
    <source>
        <dbReference type="ARBA" id="ARBA00023125"/>
    </source>
</evidence>
<dbReference type="PROSITE" id="PS51192">
    <property type="entry name" value="HELICASE_ATP_BIND_1"/>
    <property type="match status" value="1"/>
</dbReference>